<dbReference type="PROSITE" id="PS50977">
    <property type="entry name" value="HTH_TETR_2"/>
    <property type="match status" value="1"/>
</dbReference>
<evidence type="ECO:0000256" key="3">
    <source>
        <dbReference type="ARBA" id="ARBA00023163"/>
    </source>
</evidence>
<dbReference type="EMBL" id="CP114976">
    <property type="protein sequence ID" value="WBE25614.1"/>
    <property type="molecule type" value="Genomic_DNA"/>
</dbReference>
<sequence>MDSKSQSPRNNYHVGNLSEQLLSAARTMLEAVGSTKLSVRALCSGLGVTPTAAYYHFSNRTDLLAQLATQGYLELAQVLDKEAAALPMEDKIRGFCLTYLNFARDNPALYQLMFGPELALENMPDTLREARQLAFSKLEEMVADLLKQPINTPDVRGAALASWSYIHGLTALLQHKVLQRPAEVSDQRIIERTLLGLEVLFKAHAESIRSM</sequence>
<dbReference type="Pfam" id="PF13305">
    <property type="entry name" value="TetR_C_33"/>
    <property type="match status" value="1"/>
</dbReference>
<dbReference type="Gene3D" id="1.10.357.10">
    <property type="entry name" value="Tetracycline Repressor, domain 2"/>
    <property type="match status" value="1"/>
</dbReference>
<evidence type="ECO:0000256" key="1">
    <source>
        <dbReference type="ARBA" id="ARBA00023015"/>
    </source>
</evidence>
<dbReference type="PANTHER" id="PTHR30055">
    <property type="entry name" value="HTH-TYPE TRANSCRIPTIONAL REGULATOR RUTR"/>
    <property type="match status" value="1"/>
</dbReference>
<dbReference type="RefSeq" id="WP_269818556.1">
    <property type="nucleotide sequence ID" value="NZ_CP114976.1"/>
</dbReference>
<dbReference type="AlphaFoldDB" id="A0AAF0AJ30"/>
<accession>A0AAF0AJ30</accession>
<evidence type="ECO:0000256" key="2">
    <source>
        <dbReference type="ARBA" id="ARBA00023125"/>
    </source>
</evidence>
<dbReference type="InterPro" id="IPR050109">
    <property type="entry name" value="HTH-type_TetR-like_transc_reg"/>
</dbReference>
<feature type="DNA-binding region" description="H-T-H motif" evidence="4">
    <location>
        <begin position="38"/>
        <end position="57"/>
    </location>
</feature>
<evidence type="ECO:0000313" key="6">
    <source>
        <dbReference type="EMBL" id="WBE25614.1"/>
    </source>
</evidence>
<gene>
    <name evidence="6" type="ORF">O6P33_01845</name>
</gene>
<dbReference type="GO" id="GO:0003700">
    <property type="term" value="F:DNA-binding transcription factor activity"/>
    <property type="evidence" value="ECO:0007669"/>
    <property type="project" value="TreeGrafter"/>
</dbReference>
<keyword evidence="2 4" id="KW-0238">DNA-binding</keyword>
<protein>
    <submittedName>
        <fullName evidence="6">TetR/AcrR family transcriptional regulator</fullName>
    </submittedName>
</protein>
<dbReference type="PANTHER" id="PTHR30055:SF234">
    <property type="entry name" value="HTH-TYPE TRANSCRIPTIONAL REGULATOR BETI"/>
    <property type="match status" value="1"/>
</dbReference>
<evidence type="ECO:0000259" key="5">
    <source>
        <dbReference type="PROSITE" id="PS50977"/>
    </source>
</evidence>
<feature type="domain" description="HTH tetR-type" evidence="5">
    <location>
        <begin position="15"/>
        <end position="75"/>
    </location>
</feature>
<keyword evidence="7" id="KW-1185">Reference proteome</keyword>
<dbReference type="Pfam" id="PF00440">
    <property type="entry name" value="TetR_N"/>
    <property type="match status" value="1"/>
</dbReference>
<dbReference type="KEGG" id="dce:O6P33_01845"/>
<dbReference type="InterPro" id="IPR025996">
    <property type="entry name" value="MT1864/Rv1816-like_C"/>
</dbReference>
<organism evidence="6 7">
    <name type="scientific">Denitrificimonas caeni</name>
    <dbReference type="NCBI Taxonomy" id="521720"/>
    <lineage>
        <taxon>Bacteria</taxon>
        <taxon>Pseudomonadati</taxon>
        <taxon>Pseudomonadota</taxon>
        <taxon>Gammaproteobacteria</taxon>
        <taxon>Pseudomonadales</taxon>
        <taxon>Pseudomonadaceae</taxon>
        <taxon>Denitrificimonas</taxon>
    </lineage>
</organism>
<dbReference type="SUPFAM" id="SSF46689">
    <property type="entry name" value="Homeodomain-like"/>
    <property type="match status" value="1"/>
</dbReference>
<dbReference type="SUPFAM" id="SSF48498">
    <property type="entry name" value="Tetracyclin repressor-like, C-terminal domain"/>
    <property type="match status" value="1"/>
</dbReference>
<dbReference type="InterPro" id="IPR009057">
    <property type="entry name" value="Homeodomain-like_sf"/>
</dbReference>
<reference evidence="6 7" key="1">
    <citation type="submission" date="2022-12" db="EMBL/GenBank/DDBJ databases">
        <title>Coexistence and Characterization of a Novel Tigecycline Resistance gene tet(X) variant and blaNDM-1 in a Pseudomonas caeni Isolate of Chicken Origin.</title>
        <authorList>
            <person name="Lu X."/>
            <person name="Zhang L."/>
            <person name="Li R."/>
            <person name="Wang Z."/>
        </authorList>
    </citation>
    <scope>NUCLEOTIDE SEQUENCE [LARGE SCALE GENOMIC DNA]</scope>
    <source>
        <strain evidence="6 7">CE14</strain>
    </source>
</reference>
<proteinExistence type="predicted"/>
<evidence type="ECO:0000256" key="4">
    <source>
        <dbReference type="PROSITE-ProRule" id="PRU00335"/>
    </source>
</evidence>
<dbReference type="PRINTS" id="PR00455">
    <property type="entry name" value="HTHTETR"/>
</dbReference>
<name>A0AAF0AJ30_9GAMM</name>
<dbReference type="InterPro" id="IPR036271">
    <property type="entry name" value="Tet_transcr_reg_TetR-rel_C_sf"/>
</dbReference>
<dbReference type="GO" id="GO:0000976">
    <property type="term" value="F:transcription cis-regulatory region binding"/>
    <property type="evidence" value="ECO:0007669"/>
    <property type="project" value="TreeGrafter"/>
</dbReference>
<evidence type="ECO:0000313" key="7">
    <source>
        <dbReference type="Proteomes" id="UP001212189"/>
    </source>
</evidence>
<keyword evidence="1" id="KW-0805">Transcription regulation</keyword>
<keyword evidence="3" id="KW-0804">Transcription</keyword>
<dbReference type="Proteomes" id="UP001212189">
    <property type="component" value="Chromosome"/>
</dbReference>
<dbReference type="InterPro" id="IPR001647">
    <property type="entry name" value="HTH_TetR"/>
</dbReference>